<dbReference type="GeneID" id="77925305"/>
<organism evidence="1 2">
    <name type="scientific">Vibrio phage NF</name>
    <dbReference type="NCBI Taxonomy" id="2686202"/>
    <lineage>
        <taxon>Viruses</taxon>
        <taxon>Duplodnaviria</taxon>
        <taxon>Heunggongvirae</taxon>
        <taxon>Uroviricota</taxon>
        <taxon>Caudoviricetes</taxon>
        <taxon>Enfavirus</taxon>
        <taxon>Enfavirus NF</taxon>
    </lineage>
</organism>
<dbReference type="RefSeq" id="YP_010649745.1">
    <property type="nucleotide sequence ID" value="NC_070773.1"/>
</dbReference>
<dbReference type="EMBL" id="MN812722">
    <property type="protein sequence ID" value="QGZ13227.1"/>
    <property type="molecule type" value="Genomic_DNA"/>
</dbReference>
<proteinExistence type="predicted"/>
<keyword evidence="2" id="KW-1185">Reference proteome</keyword>
<reference evidence="1" key="1">
    <citation type="submission" date="2019-12" db="EMBL/GenBank/DDBJ databases">
        <title>Isolation and complete genomic sequence of bacteriophage NF: A novel Vibrio alginolyticus phage isolated from the coastal water of Qingdao, China.</title>
        <authorList>
            <person name="Zhang X."/>
        </authorList>
    </citation>
    <scope>NUCLEOTIDE SEQUENCE [LARGE SCALE GENOMIC DNA]</scope>
</reference>
<evidence type="ECO:0000313" key="2">
    <source>
        <dbReference type="Proteomes" id="UP000435913"/>
    </source>
</evidence>
<dbReference type="KEGG" id="vg:77925305"/>
<name>A0A6B9IZZ3_9CAUD</name>
<dbReference type="Proteomes" id="UP000435913">
    <property type="component" value="Segment"/>
</dbReference>
<protein>
    <submittedName>
        <fullName evidence="1">Aldehyde dehydrogenase</fullName>
    </submittedName>
</protein>
<evidence type="ECO:0000313" key="1">
    <source>
        <dbReference type="EMBL" id="QGZ13227.1"/>
    </source>
</evidence>
<accession>A0A6B9IZZ3</accession>
<sequence length="76" mass="8591">MAIFKVSAKNGSVELIVRAQCLSCARSVAAMDSPAIEKLVWRDPSQSTVQVIYNPEREGYDPKGKRGILKREYYDR</sequence>